<evidence type="ECO:0000313" key="6">
    <source>
        <dbReference type="EMBL" id="CAD6252675.1"/>
    </source>
</evidence>
<dbReference type="SUPFAM" id="SSF52833">
    <property type="entry name" value="Thioredoxin-like"/>
    <property type="match status" value="1"/>
</dbReference>
<keyword evidence="7" id="KW-1185">Reference proteome</keyword>
<dbReference type="InterPro" id="IPR011905">
    <property type="entry name" value="GlrX-like_pln_2"/>
</dbReference>
<organism evidence="6 7">
    <name type="scientific">Miscanthus lutarioriparius</name>
    <dbReference type="NCBI Taxonomy" id="422564"/>
    <lineage>
        <taxon>Eukaryota</taxon>
        <taxon>Viridiplantae</taxon>
        <taxon>Streptophyta</taxon>
        <taxon>Embryophyta</taxon>
        <taxon>Tracheophyta</taxon>
        <taxon>Spermatophyta</taxon>
        <taxon>Magnoliopsida</taxon>
        <taxon>Liliopsida</taxon>
        <taxon>Poales</taxon>
        <taxon>Poaceae</taxon>
        <taxon>PACMAD clade</taxon>
        <taxon>Panicoideae</taxon>
        <taxon>Andropogonodae</taxon>
        <taxon>Andropogoneae</taxon>
        <taxon>Saccharinae</taxon>
        <taxon>Miscanthus</taxon>
    </lineage>
</organism>
<keyword evidence="4" id="KW-0676">Redox-active center</keyword>
<name>A0A811Q7I0_9POAL</name>
<dbReference type="GO" id="GO:0005737">
    <property type="term" value="C:cytoplasm"/>
    <property type="evidence" value="ECO:0007669"/>
    <property type="project" value="UniProtKB-SubCell"/>
</dbReference>
<reference evidence="6" key="1">
    <citation type="submission" date="2020-10" db="EMBL/GenBank/DDBJ databases">
        <authorList>
            <person name="Han B."/>
            <person name="Lu T."/>
            <person name="Zhao Q."/>
            <person name="Huang X."/>
            <person name="Zhao Y."/>
        </authorList>
    </citation>
    <scope>NUCLEOTIDE SEQUENCE</scope>
</reference>
<feature type="region of interest" description="Disordered" evidence="5">
    <location>
        <begin position="61"/>
        <end position="117"/>
    </location>
</feature>
<dbReference type="Gene3D" id="3.40.30.10">
    <property type="entry name" value="Glutaredoxin"/>
    <property type="match status" value="1"/>
</dbReference>
<keyword evidence="3" id="KW-0963">Cytoplasm</keyword>
<evidence type="ECO:0008006" key="8">
    <source>
        <dbReference type="Google" id="ProtNLM"/>
    </source>
</evidence>
<dbReference type="OrthoDB" id="418495at2759"/>
<evidence type="ECO:0000256" key="3">
    <source>
        <dbReference type="ARBA" id="ARBA00022490"/>
    </source>
</evidence>
<dbReference type="InterPro" id="IPR036249">
    <property type="entry name" value="Thioredoxin-like_sf"/>
</dbReference>
<protein>
    <recommendedName>
        <fullName evidence="8">Glutaredoxin domain-containing protein</fullName>
    </recommendedName>
</protein>
<evidence type="ECO:0000313" key="7">
    <source>
        <dbReference type="Proteomes" id="UP000604825"/>
    </source>
</evidence>
<proteinExistence type="inferred from homology"/>
<evidence type="ECO:0000256" key="2">
    <source>
        <dbReference type="ARBA" id="ARBA00007568"/>
    </source>
</evidence>
<evidence type="ECO:0000256" key="5">
    <source>
        <dbReference type="SAM" id="MobiDB-lite"/>
    </source>
</evidence>
<gene>
    <name evidence="6" type="ORF">NCGR_LOCUS36323</name>
</gene>
<dbReference type="AlphaFoldDB" id="A0A811Q7I0"/>
<evidence type="ECO:0000256" key="1">
    <source>
        <dbReference type="ARBA" id="ARBA00004496"/>
    </source>
</evidence>
<feature type="compositionally biased region" description="Basic residues" evidence="5">
    <location>
        <begin position="74"/>
        <end position="84"/>
    </location>
</feature>
<dbReference type="EMBL" id="CAJGYO010000009">
    <property type="protein sequence ID" value="CAD6252675.1"/>
    <property type="molecule type" value="Genomic_DNA"/>
</dbReference>
<comment type="similarity">
    <text evidence="2">Belongs to the glutaredoxin family. CC-type subfamily.</text>
</comment>
<comment type="caution">
    <text evidence="6">The sequence shown here is derived from an EMBL/GenBank/DDBJ whole genome shotgun (WGS) entry which is preliminary data.</text>
</comment>
<dbReference type="PANTHER" id="PTHR10168">
    <property type="entry name" value="GLUTAREDOXIN"/>
    <property type="match status" value="1"/>
</dbReference>
<comment type="subcellular location">
    <subcellularLocation>
        <location evidence="1">Cytoplasm</location>
    </subcellularLocation>
</comment>
<dbReference type="Proteomes" id="UP000604825">
    <property type="component" value="Unassembled WGS sequence"/>
</dbReference>
<evidence type="ECO:0000256" key="4">
    <source>
        <dbReference type="ARBA" id="ARBA00023284"/>
    </source>
</evidence>
<sequence>MDRVAKLASERTVVVFTASNCSMGDVVTSLLSSLGVNAAVHELDRDPRGPEMERSLPIGSALAPAPAAAEHPLCRRVRGRRPRRRDQQGHGPAPRRRARAHAQERQRALAIGRIEQT</sequence>
<accession>A0A811Q7I0</accession>